<accession>A0ABW8N4L0</accession>
<organism evidence="1 2">
    <name type="scientific">Paenarthrobacter histidinolovorans</name>
    <dbReference type="NCBI Taxonomy" id="43664"/>
    <lineage>
        <taxon>Bacteria</taxon>
        <taxon>Bacillati</taxon>
        <taxon>Actinomycetota</taxon>
        <taxon>Actinomycetes</taxon>
        <taxon>Micrococcales</taxon>
        <taxon>Micrococcaceae</taxon>
        <taxon>Paenarthrobacter</taxon>
    </lineage>
</organism>
<proteinExistence type="predicted"/>
<evidence type="ECO:0000313" key="1">
    <source>
        <dbReference type="EMBL" id="MFK4638299.1"/>
    </source>
</evidence>
<gene>
    <name evidence="1" type="ORF">ABIA52_001188</name>
</gene>
<dbReference type="EMBL" id="JBIYEW010000003">
    <property type="protein sequence ID" value="MFK4638299.1"/>
    <property type="molecule type" value="Genomic_DNA"/>
</dbReference>
<evidence type="ECO:0000313" key="2">
    <source>
        <dbReference type="Proteomes" id="UP001620520"/>
    </source>
</evidence>
<comment type="caution">
    <text evidence="1">The sequence shown here is derived from an EMBL/GenBank/DDBJ whole genome shotgun (WGS) entry which is preliminary data.</text>
</comment>
<protein>
    <submittedName>
        <fullName evidence="1">Uncharacterized protein</fullName>
    </submittedName>
</protein>
<sequence length="76" mass="7757">MGGAGNVDDIAFNHAAPAVAEADEFLAVDGDAFEDCSPDHCVESGAVATAGKNANFHVCSLMAWRNTCKSATLSSP</sequence>
<reference evidence="1 2" key="1">
    <citation type="submission" date="2024-10" db="EMBL/GenBank/DDBJ databases">
        <title>Novel secondary metabolite-producing bacteria for plant disease control.</title>
        <authorList>
            <person name="Chevrette M."/>
        </authorList>
    </citation>
    <scope>NUCLEOTIDE SEQUENCE [LARGE SCALE GENOMIC DNA]</scope>
    <source>
        <strain evidence="1 2">J30 TE3557</strain>
    </source>
</reference>
<keyword evidence="2" id="KW-1185">Reference proteome</keyword>
<dbReference type="Proteomes" id="UP001620520">
    <property type="component" value="Unassembled WGS sequence"/>
</dbReference>
<name>A0ABW8N4L0_9MICC</name>